<dbReference type="EMBL" id="CP002160">
    <property type="protein sequence ID" value="ADL54005.1"/>
    <property type="molecule type" value="Genomic_DNA"/>
</dbReference>
<dbReference type="AlphaFoldDB" id="D9SPA3"/>
<gene>
    <name evidence="1" type="ordered locus">Clocel_4348</name>
</gene>
<evidence type="ECO:0000313" key="1">
    <source>
        <dbReference type="EMBL" id="ADL54005.1"/>
    </source>
</evidence>
<accession>D9SPA3</accession>
<organism evidence="1 2">
    <name type="scientific">Clostridium cellulovorans (strain ATCC 35296 / DSM 3052 / OCM 3 / 743B)</name>
    <dbReference type="NCBI Taxonomy" id="573061"/>
    <lineage>
        <taxon>Bacteria</taxon>
        <taxon>Bacillati</taxon>
        <taxon>Bacillota</taxon>
        <taxon>Clostridia</taxon>
        <taxon>Eubacteriales</taxon>
        <taxon>Clostridiaceae</taxon>
        <taxon>Clostridium</taxon>
    </lineage>
</organism>
<reference evidence="1 2" key="1">
    <citation type="submission" date="2010-08" db="EMBL/GenBank/DDBJ databases">
        <title>Complete sequence of Clostridium cellulovorans 743B.</title>
        <authorList>
            <consortium name="US DOE Joint Genome Institute"/>
            <person name="Lucas S."/>
            <person name="Copeland A."/>
            <person name="Lapidus A."/>
            <person name="Cheng J.-F."/>
            <person name="Bruce D."/>
            <person name="Goodwin L."/>
            <person name="Pitluck S."/>
            <person name="Chertkov O."/>
            <person name="Detter J.C."/>
            <person name="Han C."/>
            <person name="Tapia R."/>
            <person name="Land M."/>
            <person name="Hauser L."/>
            <person name="Chang Y.-J."/>
            <person name="Jeffries C."/>
            <person name="Kyrpides N."/>
            <person name="Ivanova N."/>
            <person name="Mikhailova N."/>
            <person name="Hemme C.L."/>
            <person name="Woyke T."/>
        </authorList>
    </citation>
    <scope>NUCLEOTIDE SEQUENCE [LARGE SCALE GENOMIC DNA]</scope>
    <source>
        <strain evidence="2">ATCC 35296 / DSM 3052 / OCM 3 / 743B</strain>
    </source>
</reference>
<dbReference type="RefSeq" id="WP_010074363.1">
    <property type="nucleotide sequence ID" value="NC_014393.1"/>
</dbReference>
<protein>
    <submittedName>
        <fullName evidence="1">Uncharacterized protein</fullName>
    </submittedName>
</protein>
<dbReference type="HOGENOM" id="CLU_2141511_0_0_9"/>
<dbReference type="Proteomes" id="UP000002730">
    <property type="component" value="Chromosome"/>
</dbReference>
<proteinExistence type="predicted"/>
<dbReference type="STRING" id="573061.Clocel_4348"/>
<dbReference type="KEGG" id="ccb:Clocel_4348"/>
<evidence type="ECO:0000313" key="2">
    <source>
        <dbReference type="Proteomes" id="UP000002730"/>
    </source>
</evidence>
<sequence length="112" mass="13303">MKKKITVLFFFYLLLLTLTDCPRQLNSIQLDYPPNEIIHLPCIPIEIKYNGLTYIVQTDKNQIDNIEEEIGVTEDIRFRTFSLKHNDEKKAIAILIREKPTIYYRAIIKYIL</sequence>
<keyword evidence="2" id="KW-1185">Reference proteome</keyword>
<name>D9SPA3_CLOC7</name>